<proteinExistence type="inferred from homology"/>
<dbReference type="Proteomes" id="UP000749293">
    <property type="component" value="Unassembled WGS sequence"/>
</dbReference>
<dbReference type="Pfam" id="PF00175">
    <property type="entry name" value="NAD_binding_1"/>
    <property type="match status" value="1"/>
</dbReference>
<evidence type="ECO:0000313" key="12">
    <source>
        <dbReference type="EMBL" id="KAF4119978.1"/>
    </source>
</evidence>
<dbReference type="GO" id="GO:0046210">
    <property type="term" value="P:nitric oxide catabolic process"/>
    <property type="evidence" value="ECO:0007669"/>
    <property type="project" value="TreeGrafter"/>
</dbReference>
<dbReference type="InterPro" id="IPR039261">
    <property type="entry name" value="FNR_nucleotide-bd"/>
</dbReference>
<dbReference type="SUPFAM" id="SSF52343">
    <property type="entry name" value="Ferredoxin reductase-like, C-terminal NADP-linked domain"/>
    <property type="match status" value="1"/>
</dbReference>
<comment type="similarity">
    <text evidence="1">In the C-terminal section; belongs to the flavoprotein pyridine nucleotide cytochrome reductase family.</text>
</comment>
<feature type="domain" description="FAD-binding FR-type" evidence="11">
    <location>
        <begin position="88"/>
        <end position="207"/>
    </location>
</feature>
<dbReference type="RefSeq" id="XP_035318630.1">
    <property type="nucleotide sequence ID" value="XM_035465365.1"/>
</dbReference>
<dbReference type="PROSITE" id="PS51384">
    <property type="entry name" value="FAD_FR"/>
    <property type="match status" value="1"/>
</dbReference>
<dbReference type="InterPro" id="IPR012292">
    <property type="entry name" value="Globin/Proto"/>
</dbReference>
<dbReference type="EC" id="1.14.12.17" evidence="2"/>
<dbReference type="GO" id="GO:0071949">
    <property type="term" value="F:FAD binding"/>
    <property type="evidence" value="ECO:0007669"/>
    <property type="project" value="TreeGrafter"/>
</dbReference>
<dbReference type="InterPro" id="IPR000971">
    <property type="entry name" value="Globin"/>
</dbReference>
<evidence type="ECO:0000256" key="5">
    <source>
        <dbReference type="ARBA" id="ARBA00022723"/>
    </source>
</evidence>
<dbReference type="CDD" id="cd06184">
    <property type="entry name" value="flavohem_like_fad_nad_binding"/>
    <property type="match status" value="1"/>
</dbReference>
<evidence type="ECO:0000256" key="7">
    <source>
        <dbReference type="ARBA" id="ARBA00023027"/>
    </source>
</evidence>
<evidence type="ECO:0000256" key="2">
    <source>
        <dbReference type="ARBA" id="ARBA00012229"/>
    </source>
</evidence>
<dbReference type="PANTHER" id="PTHR43396">
    <property type="entry name" value="FLAVOHEMOPROTEIN"/>
    <property type="match status" value="1"/>
</dbReference>
<dbReference type="OrthoDB" id="436496at2759"/>
<dbReference type="GO" id="GO:0020037">
    <property type="term" value="F:heme binding"/>
    <property type="evidence" value="ECO:0007669"/>
    <property type="project" value="InterPro"/>
</dbReference>
<dbReference type="Pfam" id="PF00042">
    <property type="entry name" value="Globin"/>
    <property type="match status" value="1"/>
</dbReference>
<evidence type="ECO:0000259" key="10">
    <source>
        <dbReference type="PROSITE" id="PS01033"/>
    </source>
</evidence>
<accession>A0A9P4YN19</accession>
<name>A0A9P4YN19_9HYPO</name>
<evidence type="ECO:0000256" key="9">
    <source>
        <dbReference type="ARBA" id="ARBA00049433"/>
    </source>
</evidence>
<comment type="catalytic activity">
    <reaction evidence="9">
        <text>2 nitric oxide + NADPH + 2 O2 = 2 nitrate + NADP(+) + H(+)</text>
        <dbReference type="Rhea" id="RHEA:19465"/>
        <dbReference type="ChEBI" id="CHEBI:15378"/>
        <dbReference type="ChEBI" id="CHEBI:15379"/>
        <dbReference type="ChEBI" id="CHEBI:16480"/>
        <dbReference type="ChEBI" id="CHEBI:17632"/>
        <dbReference type="ChEBI" id="CHEBI:57783"/>
        <dbReference type="ChEBI" id="CHEBI:58349"/>
        <dbReference type="EC" id="1.14.12.17"/>
    </reaction>
</comment>
<keyword evidence="7" id="KW-0520">NAD</keyword>
<organism evidence="12 13">
    <name type="scientific">Geosmithia morbida</name>
    <dbReference type="NCBI Taxonomy" id="1094350"/>
    <lineage>
        <taxon>Eukaryota</taxon>
        <taxon>Fungi</taxon>
        <taxon>Dikarya</taxon>
        <taxon>Ascomycota</taxon>
        <taxon>Pezizomycotina</taxon>
        <taxon>Sordariomycetes</taxon>
        <taxon>Hypocreomycetidae</taxon>
        <taxon>Hypocreales</taxon>
        <taxon>Bionectriaceae</taxon>
        <taxon>Geosmithia</taxon>
    </lineage>
</organism>
<evidence type="ECO:0000256" key="4">
    <source>
        <dbReference type="ARBA" id="ARBA00022617"/>
    </source>
</evidence>
<evidence type="ECO:0000256" key="3">
    <source>
        <dbReference type="ARBA" id="ARBA00022575"/>
    </source>
</evidence>
<dbReference type="InterPro" id="IPR001433">
    <property type="entry name" value="OxRdtase_FAD/NAD-bd"/>
</dbReference>
<keyword evidence="6" id="KW-0408">Iron</keyword>
<evidence type="ECO:0000256" key="6">
    <source>
        <dbReference type="ARBA" id="ARBA00023004"/>
    </source>
</evidence>
<dbReference type="GO" id="GO:0009636">
    <property type="term" value="P:response to toxic substance"/>
    <property type="evidence" value="ECO:0007669"/>
    <property type="project" value="UniProtKB-KW"/>
</dbReference>
<dbReference type="InterPro" id="IPR017927">
    <property type="entry name" value="FAD-bd_FR_type"/>
</dbReference>
<keyword evidence="4" id="KW-0349">Heme</keyword>
<keyword evidence="3" id="KW-0216">Detoxification</keyword>
<gene>
    <name evidence="12" type="ORF">GMORB2_3389</name>
</gene>
<keyword evidence="13" id="KW-1185">Reference proteome</keyword>
<dbReference type="GO" id="GO:0008941">
    <property type="term" value="F:nitric oxide dioxygenase NAD(P)H activity"/>
    <property type="evidence" value="ECO:0007669"/>
    <property type="project" value="UniProtKB-EC"/>
</dbReference>
<dbReference type="InterPro" id="IPR009050">
    <property type="entry name" value="Globin-like_sf"/>
</dbReference>
<dbReference type="GO" id="GO:0019825">
    <property type="term" value="F:oxygen binding"/>
    <property type="evidence" value="ECO:0007669"/>
    <property type="project" value="InterPro"/>
</dbReference>
<evidence type="ECO:0000259" key="11">
    <source>
        <dbReference type="PROSITE" id="PS51384"/>
    </source>
</evidence>
<protein>
    <recommendedName>
        <fullName evidence="2">nitric oxide dioxygenase</fullName>
        <ecNumber evidence="2">1.14.12.17</ecNumber>
    </recommendedName>
</protein>
<dbReference type="SUPFAM" id="SSF63380">
    <property type="entry name" value="Riboflavin synthase domain-like"/>
    <property type="match status" value="1"/>
</dbReference>
<dbReference type="GeneID" id="55969617"/>
<evidence type="ECO:0000256" key="8">
    <source>
        <dbReference type="ARBA" id="ARBA00048649"/>
    </source>
</evidence>
<dbReference type="PANTHER" id="PTHR43396:SF3">
    <property type="entry name" value="FLAVOHEMOPROTEIN"/>
    <property type="match status" value="1"/>
</dbReference>
<reference evidence="12" key="1">
    <citation type="submission" date="2020-03" db="EMBL/GenBank/DDBJ databases">
        <title>Site-based positive gene gene selection in Geosmithia morbida across the United States reveals a broad range of putative effectors and factors for local host and environmental adapation.</title>
        <authorList>
            <person name="Onufrak A."/>
            <person name="Murdoch R.W."/>
            <person name="Gazis R."/>
            <person name="Huff M."/>
            <person name="Staton M."/>
            <person name="Klingeman W."/>
            <person name="Hadziabdic D."/>
        </authorList>
    </citation>
    <scope>NUCLEOTIDE SEQUENCE</scope>
    <source>
        <strain evidence="12">1262</strain>
    </source>
</reference>
<comment type="catalytic activity">
    <reaction evidence="8">
        <text>2 nitric oxide + NADH + 2 O2 = 2 nitrate + NAD(+) + H(+)</text>
        <dbReference type="Rhea" id="RHEA:19469"/>
        <dbReference type="ChEBI" id="CHEBI:15378"/>
        <dbReference type="ChEBI" id="CHEBI:15379"/>
        <dbReference type="ChEBI" id="CHEBI:16480"/>
        <dbReference type="ChEBI" id="CHEBI:17632"/>
        <dbReference type="ChEBI" id="CHEBI:57540"/>
        <dbReference type="ChEBI" id="CHEBI:57945"/>
        <dbReference type="EC" id="1.14.12.17"/>
    </reaction>
</comment>
<dbReference type="Gene3D" id="1.10.490.10">
    <property type="entry name" value="Globins"/>
    <property type="match status" value="1"/>
</dbReference>
<dbReference type="Gene3D" id="2.40.30.10">
    <property type="entry name" value="Translation factors"/>
    <property type="match status" value="1"/>
</dbReference>
<dbReference type="AlphaFoldDB" id="A0A9P4YN19"/>
<sequence length="362" mass="40007">MLEFAQAPSHLSDLTPRLERICNKHCSLGVEPSQYPLVGKYLLSAFASILGSAWTPEIEGAWAKAYGLLSNMFIGREAQLYREFGSWKGFPFMRIVRKVTEGDDAVCSFYLERLDGEPLPTFVPGQYVSVRVEVPSIGYLQARQYSLSDAPGAKYYRITVRRNQGLLRDSGCPVKSPPGLVSNVLLDRFEVGSLVGVSHPAGGFGFDPSPYNASPLVLVSAGSGVTPLMSIFNSVMSGLGGSRRPVSWVHFDAATSAKLPFEDEIKAVASVRHTVQAKFLRGCAFAEEEDQREWKIRAESLRVELGKLDPDLMHFDKSGAEYYLCGPTRFVRHVSAFLRDTGVMEDRIRTEWFATGSLNMTA</sequence>
<comment type="caution">
    <text evidence="12">The sequence shown here is derived from an EMBL/GenBank/DDBJ whole genome shotgun (WGS) entry which is preliminary data.</text>
</comment>
<evidence type="ECO:0000256" key="1">
    <source>
        <dbReference type="ARBA" id="ARBA00006401"/>
    </source>
</evidence>
<dbReference type="EMBL" id="JAANYQ010000019">
    <property type="protein sequence ID" value="KAF4119978.1"/>
    <property type="molecule type" value="Genomic_DNA"/>
</dbReference>
<dbReference type="GO" id="GO:0046872">
    <property type="term" value="F:metal ion binding"/>
    <property type="evidence" value="ECO:0007669"/>
    <property type="project" value="UniProtKB-KW"/>
</dbReference>
<dbReference type="SUPFAM" id="SSF46458">
    <property type="entry name" value="Globin-like"/>
    <property type="match status" value="1"/>
</dbReference>
<dbReference type="Gene3D" id="3.40.50.80">
    <property type="entry name" value="Nucleotide-binding domain of ferredoxin-NADP reductase (FNR) module"/>
    <property type="match status" value="1"/>
</dbReference>
<dbReference type="InterPro" id="IPR017938">
    <property type="entry name" value="Riboflavin_synthase-like_b-brl"/>
</dbReference>
<keyword evidence="5" id="KW-0479">Metal-binding</keyword>
<dbReference type="GO" id="GO:0071500">
    <property type="term" value="P:cellular response to nitrosative stress"/>
    <property type="evidence" value="ECO:0007669"/>
    <property type="project" value="TreeGrafter"/>
</dbReference>
<feature type="domain" description="Globin" evidence="10">
    <location>
        <begin position="1"/>
        <end position="78"/>
    </location>
</feature>
<evidence type="ECO:0000313" key="13">
    <source>
        <dbReference type="Proteomes" id="UP000749293"/>
    </source>
</evidence>
<dbReference type="PROSITE" id="PS01033">
    <property type="entry name" value="GLOBIN"/>
    <property type="match status" value="1"/>
</dbReference>